<accession>A0A6H0X6B2</accession>
<keyword evidence="3" id="KW-1185">Reference proteome</keyword>
<protein>
    <recommendedName>
        <fullName evidence="1">DUF6915 domain-containing protein</fullName>
    </recommendedName>
</protein>
<gene>
    <name evidence="2" type="ORF">Izhevsk_164</name>
</gene>
<name>A0A6H0X6B2_9CAUD</name>
<organism evidence="2 3">
    <name type="scientific">Bacillus phage Izhevsk</name>
    <dbReference type="NCBI Taxonomy" id="2724322"/>
    <lineage>
        <taxon>Viruses</taxon>
        <taxon>Duplodnaviria</taxon>
        <taxon>Heunggongvirae</taxon>
        <taxon>Uroviricota</taxon>
        <taxon>Caudoviricetes</taxon>
        <taxon>Joanripponvirinae</taxon>
        <taxon>Tsamsavirus</taxon>
        <taxon>Tsamsavirus izhevsk</taxon>
    </lineage>
</organism>
<dbReference type="Pfam" id="PF21866">
    <property type="entry name" value="DUF6915"/>
    <property type="match status" value="1"/>
</dbReference>
<proteinExistence type="predicted"/>
<reference evidence="2 3" key="1">
    <citation type="submission" date="2020-03" db="EMBL/GenBank/DDBJ databases">
        <authorList>
            <person name="Skorynina A."/>
            <person name="Kazantseva O."/>
            <person name="Baycher S."/>
            <person name="Piligrimova E."/>
            <person name="Kuliabin V."/>
            <person name="Shadrin A."/>
        </authorList>
    </citation>
    <scope>NUCLEOTIDE SEQUENCE [LARGE SCALE GENOMIC DNA]</scope>
</reference>
<dbReference type="InterPro" id="IPR054061">
    <property type="entry name" value="DUF6915"/>
</dbReference>
<feature type="domain" description="DUF6915" evidence="1">
    <location>
        <begin position="2"/>
        <end position="103"/>
    </location>
</feature>
<sequence length="137" mass="16087">MSHPHIHARSSVKFFGGKAEDYIAIHNWFDDSKAHLGDMRHRALKHHTAGIYEAERVFGETFVNSDGRTVYTRYVGEQHVIEDMGFLPSLADWLENMELQDWMMNRDKRVKEFGKELPRTLRQKIKEAEQENIEKGD</sequence>
<dbReference type="Proteomes" id="UP000503405">
    <property type="component" value="Segment"/>
</dbReference>
<evidence type="ECO:0000313" key="2">
    <source>
        <dbReference type="EMBL" id="QIW89845.1"/>
    </source>
</evidence>
<evidence type="ECO:0000313" key="3">
    <source>
        <dbReference type="Proteomes" id="UP000503405"/>
    </source>
</evidence>
<evidence type="ECO:0000259" key="1">
    <source>
        <dbReference type="Pfam" id="PF21866"/>
    </source>
</evidence>
<dbReference type="EMBL" id="MT254578">
    <property type="protein sequence ID" value="QIW89845.1"/>
    <property type="molecule type" value="Genomic_DNA"/>
</dbReference>